<evidence type="ECO:0000313" key="1">
    <source>
        <dbReference type="EMBL" id="SNT29114.1"/>
    </source>
</evidence>
<dbReference type="Proteomes" id="UP000198393">
    <property type="component" value="Unassembled WGS sequence"/>
</dbReference>
<name>A0A239LHU5_EKHLU</name>
<sequence>MRFRLLFISILVGVFISCDDEKGAHSITNPRSEIEEILELASKIQFVGELPDGLKIDFSVSAFSNTPSTNYSSAGSTNYVENNGGLIFPANQLLLSEGKLDLEIETGENLSVNFQYVFVTNFRELQRLYPDLNTPDQFLDHRIAYGIGSDQYDVGDLFNGGVFGVTDYVFMVSPPGSQVGFGRYYAAGYEGIDLDAQQSTFTHKRHESEGRIMIYLNSGQFIDIGDFLLLLTE</sequence>
<dbReference type="PROSITE" id="PS51257">
    <property type="entry name" value="PROKAR_LIPOPROTEIN"/>
    <property type="match status" value="1"/>
</dbReference>
<reference evidence="1 2" key="1">
    <citation type="submission" date="2017-06" db="EMBL/GenBank/DDBJ databases">
        <authorList>
            <person name="Kim H.J."/>
            <person name="Triplett B.A."/>
        </authorList>
    </citation>
    <scope>NUCLEOTIDE SEQUENCE [LARGE SCALE GENOMIC DNA]</scope>
    <source>
        <strain evidence="1 2">DSM 19307</strain>
    </source>
</reference>
<protein>
    <submittedName>
        <fullName evidence="1">Uncharacterized protein</fullName>
    </submittedName>
</protein>
<evidence type="ECO:0000313" key="2">
    <source>
        <dbReference type="Proteomes" id="UP000198393"/>
    </source>
</evidence>
<proteinExistence type="predicted"/>
<dbReference type="AlphaFoldDB" id="A0A239LHU5"/>
<keyword evidence="2" id="KW-1185">Reference proteome</keyword>
<accession>A0A239LHU5</accession>
<gene>
    <name evidence="1" type="ORF">SAMN05421640_3225</name>
</gene>
<organism evidence="1 2">
    <name type="scientific">Ekhidna lutea</name>
    <dbReference type="NCBI Taxonomy" id="447679"/>
    <lineage>
        <taxon>Bacteria</taxon>
        <taxon>Pseudomonadati</taxon>
        <taxon>Bacteroidota</taxon>
        <taxon>Cytophagia</taxon>
        <taxon>Cytophagales</taxon>
        <taxon>Reichenbachiellaceae</taxon>
        <taxon>Ekhidna</taxon>
    </lineage>
</organism>
<dbReference type="RefSeq" id="WP_089357894.1">
    <property type="nucleotide sequence ID" value="NZ_FZPD01000005.1"/>
</dbReference>
<dbReference type="EMBL" id="FZPD01000005">
    <property type="protein sequence ID" value="SNT29114.1"/>
    <property type="molecule type" value="Genomic_DNA"/>
</dbReference>